<evidence type="ECO:0000256" key="2">
    <source>
        <dbReference type="ARBA" id="ARBA00022840"/>
    </source>
</evidence>
<keyword evidence="6" id="KW-1185">Reference proteome</keyword>
<protein>
    <submittedName>
        <fullName evidence="5">Chaperone protein HscA</fullName>
    </submittedName>
</protein>
<evidence type="ECO:0000256" key="3">
    <source>
        <dbReference type="ARBA" id="ARBA00023186"/>
    </source>
</evidence>
<proteinExistence type="predicted"/>
<feature type="compositionally biased region" description="Low complexity" evidence="4">
    <location>
        <begin position="337"/>
        <end position="350"/>
    </location>
</feature>
<dbReference type="InterPro" id="IPR013126">
    <property type="entry name" value="Hsp_70_fam"/>
</dbReference>
<dbReference type="GO" id="GO:0140662">
    <property type="term" value="F:ATP-dependent protein folding chaperone"/>
    <property type="evidence" value="ECO:0007669"/>
    <property type="project" value="InterPro"/>
</dbReference>
<dbReference type="PANTHER" id="PTHR42749">
    <property type="entry name" value="CELL SHAPE-DETERMINING PROTEIN MREB"/>
    <property type="match status" value="1"/>
</dbReference>
<dbReference type="OrthoDB" id="4448744at2"/>
<reference evidence="6" key="2">
    <citation type="submission" date="2016-04" db="EMBL/GenBank/DDBJ databases">
        <title>Complete Genome and Plasmid Sequences for Rhodococcus fascians D188 and Draft Sequences for Rhodococcus spp. Isolates PBTS 1 and PBTS 2.</title>
        <authorList>
            <person name="Stamer R."/>
            <person name="Vereecke D."/>
            <person name="Zhang Y."/>
            <person name="Schilkey F."/>
            <person name="Devitt N."/>
            <person name="Randall J."/>
        </authorList>
    </citation>
    <scope>NUCLEOTIDE SEQUENCE [LARGE SCALE GENOMIC DNA]</scope>
    <source>
        <strain evidence="6">PBTS2</strain>
    </source>
</reference>
<dbReference type="SUPFAM" id="SSF53067">
    <property type="entry name" value="Actin-like ATPase domain"/>
    <property type="match status" value="1"/>
</dbReference>
<feature type="region of interest" description="Disordered" evidence="4">
    <location>
        <begin position="317"/>
        <end position="397"/>
    </location>
</feature>
<feature type="compositionally biased region" description="Pro residues" evidence="4">
    <location>
        <begin position="351"/>
        <end position="369"/>
    </location>
</feature>
<dbReference type="Gene3D" id="3.90.640.10">
    <property type="entry name" value="Actin, Chain A, domain 4"/>
    <property type="match status" value="1"/>
</dbReference>
<keyword evidence="3" id="KW-0143">Chaperone</keyword>
<dbReference type="EMBL" id="CP015220">
    <property type="protein sequence ID" value="AMY21829.1"/>
    <property type="molecule type" value="Genomic_DNA"/>
</dbReference>
<name>A0A143QFZ2_RHOFA</name>
<dbReference type="KEGG" id="rhs:A3Q41_00509"/>
<evidence type="ECO:0000256" key="4">
    <source>
        <dbReference type="SAM" id="MobiDB-lite"/>
    </source>
</evidence>
<accession>A0A143QFZ2</accession>
<dbReference type="PATRIC" id="fig|1653479.3.peg.518"/>
<organism evidence="5 6">
    <name type="scientific">Rhodococcoides fascians</name>
    <name type="common">Rhodococcus fascians</name>
    <dbReference type="NCBI Taxonomy" id="1828"/>
    <lineage>
        <taxon>Bacteria</taxon>
        <taxon>Bacillati</taxon>
        <taxon>Actinomycetota</taxon>
        <taxon>Actinomycetes</taxon>
        <taxon>Mycobacteriales</taxon>
        <taxon>Nocardiaceae</taxon>
        <taxon>Rhodococcoides</taxon>
    </lineage>
</organism>
<sequence>MRSSVGVSLGTCGIRTSRTTEDGTWTDAAPFDDWQLSPSPEDVARVVRGIVDRPDAPQSLGIAYRTADERDRITKALAEEYVSDVHLIDETDAALEYLRPGLASQHRTIALFDAGETGVDIDIVDVESGRSYGSTRTTAISGASFDAVVREHILGLGIVREPHTHDEDTALTAFCRGIKEALSTHETTSTPDGEHILLERHIFELSIARATEQAATTVRQLGLETEFYPDAVIAIGGTSNVPLVRTTLERFLQLPIIVPEQPELVVAGGAAVHAARVDVDRIAPVVSHRPALARLGLIALPIVGVIAAVGLFSGLSSESEDQPLSTPASVDEGIRQTTTPSAARTTTATPSPTPDIPAPPPTSAAPPPAADSVPYVQYQPHYNPPPPPPAPTVPLPQIPGVQMPVIPLPVLPRLPF</sequence>
<dbReference type="PANTHER" id="PTHR42749:SF1">
    <property type="entry name" value="CELL SHAPE-DETERMINING PROTEIN MREB"/>
    <property type="match status" value="1"/>
</dbReference>
<evidence type="ECO:0000313" key="5">
    <source>
        <dbReference type="EMBL" id="AMY21829.1"/>
    </source>
</evidence>
<dbReference type="Proteomes" id="UP000076038">
    <property type="component" value="Chromosome"/>
</dbReference>
<dbReference type="InterPro" id="IPR043129">
    <property type="entry name" value="ATPase_NBD"/>
</dbReference>
<feature type="compositionally biased region" description="Pro residues" evidence="4">
    <location>
        <begin position="382"/>
        <end position="397"/>
    </location>
</feature>
<dbReference type="GO" id="GO:0005524">
    <property type="term" value="F:ATP binding"/>
    <property type="evidence" value="ECO:0007669"/>
    <property type="project" value="UniProtKB-KW"/>
</dbReference>
<feature type="compositionally biased region" description="Polar residues" evidence="4">
    <location>
        <begin position="317"/>
        <end position="328"/>
    </location>
</feature>
<evidence type="ECO:0000256" key="1">
    <source>
        <dbReference type="ARBA" id="ARBA00022741"/>
    </source>
</evidence>
<keyword evidence="2" id="KW-0067">ATP-binding</keyword>
<reference evidence="5 6" key="1">
    <citation type="journal article" date="2016" name="Genome Announc.">
        <title>Complete Genome and Plasmid Sequences for Rhodococcus fascians D188 and Draft Sequences for Rhodococcus Isolates PBTS 1 and PBTS 2.</title>
        <authorList>
            <person name="Stamler R.A."/>
            <person name="Vereecke D."/>
            <person name="Zhang Y."/>
            <person name="Schilkey F."/>
            <person name="Devitt N."/>
            <person name="Randall J.J."/>
        </authorList>
    </citation>
    <scope>NUCLEOTIDE SEQUENCE [LARGE SCALE GENOMIC DNA]</scope>
    <source>
        <strain evidence="5 6">PBTS2</strain>
    </source>
</reference>
<dbReference type="RefSeq" id="WP_032365233.1">
    <property type="nucleotide sequence ID" value="NZ_CP015220.1"/>
</dbReference>
<keyword evidence="1" id="KW-0547">Nucleotide-binding</keyword>
<gene>
    <name evidence="5" type="primary">hscA_1</name>
    <name evidence="5" type="ORF">A3Q41_00509</name>
</gene>
<evidence type="ECO:0000313" key="6">
    <source>
        <dbReference type="Proteomes" id="UP000076038"/>
    </source>
</evidence>
<dbReference type="Gene3D" id="3.30.420.40">
    <property type="match status" value="2"/>
</dbReference>
<dbReference type="Pfam" id="PF00012">
    <property type="entry name" value="HSP70"/>
    <property type="match status" value="1"/>
</dbReference>
<dbReference type="AlphaFoldDB" id="A0A143QFZ2"/>